<comment type="caution">
    <text evidence="13">The sequence shown here is derived from an EMBL/GenBank/DDBJ whole genome shotgun (WGS) entry which is preliminary data.</text>
</comment>
<organism evidence="13 14">
    <name type="scientific">Lasallia pustulata</name>
    <dbReference type="NCBI Taxonomy" id="136370"/>
    <lineage>
        <taxon>Eukaryota</taxon>
        <taxon>Fungi</taxon>
        <taxon>Dikarya</taxon>
        <taxon>Ascomycota</taxon>
        <taxon>Pezizomycotina</taxon>
        <taxon>Lecanoromycetes</taxon>
        <taxon>OSLEUM clade</taxon>
        <taxon>Umbilicariomycetidae</taxon>
        <taxon>Umbilicariales</taxon>
        <taxon>Umbilicariaceae</taxon>
        <taxon>Lasallia</taxon>
    </lineage>
</organism>
<dbReference type="PRINTS" id="PR00685">
    <property type="entry name" value="TIFACTORIIB"/>
</dbReference>
<feature type="region of interest" description="Disordered" evidence="11">
    <location>
        <begin position="1"/>
        <end position="51"/>
    </location>
</feature>
<dbReference type="SMART" id="SM00385">
    <property type="entry name" value="CYCLIN"/>
    <property type="match status" value="2"/>
</dbReference>
<feature type="compositionally biased region" description="Basic residues" evidence="11">
    <location>
        <begin position="442"/>
        <end position="452"/>
    </location>
</feature>
<evidence type="ECO:0000256" key="5">
    <source>
        <dbReference type="ARBA" id="ARBA00022833"/>
    </source>
</evidence>
<dbReference type="SUPFAM" id="SSF47954">
    <property type="entry name" value="Cyclin-like"/>
    <property type="match status" value="2"/>
</dbReference>
<dbReference type="PANTHER" id="PTHR11618">
    <property type="entry name" value="TRANSCRIPTION INITIATION FACTOR IIB-RELATED"/>
    <property type="match status" value="1"/>
</dbReference>
<accession>A0A5M8Q3R0</accession>
<evidence type="ECO:0000256" key="7">
    <source>
        <dbReference type="ARBA" id="ARBA00023159"/>
    </source>
</evidence>
<dbReference type="Proteomes" id="UP000324767">
    <property type="component" value="Unassembled WGS sequence"/>
</dbReference>
<dbReference type="GO" id="GO:0006384">
    <property type="term" value="P:transcription initiation at RNA polymerase III promoter"/>
    <property type="evidence" value="ECO:0007669"/>
    <property type="project" value="UniProtKB-ARBA"/>
</dbReference>
<dbReference type="CDD" id="cd20553">
    <property type="entry name" value="CYCLIN_TFIIIB90_rpt1"/>
    <property type="match status" value="1"/>
</dbReference>
<dbReference type="Pfam" id="PF00382">
    <property type="entry name" value="TFIIB"/>
    <property type="match status" value="2"/>
</dbReference>
<keyword evidence="9" id="KW-0539">Nucleus</keyword>
<dbReference type="FunFam" id="1.10.472.10:FF:000007">
    <property type="entry name" value="Transcription factor IIIB 90 kDa subunit"/>
    <property type="match status" value="1"/>
</dbReference>
<keyword evidence="5" id="KW-0862">Zinc</keyword>
<dbReference type="Pfam" id="PF07741">
    <property type="entry name" value="BRF1"/>
    <property type="match status" value="1"/>
</dbReference>
<dbReference type="InterPro" id="IPR036915">
    <property type="entry name" value="Cyclin-like_sf"/>
</dbReference>
<feature type="compositionally biased region" description="Low complexity" evidence="11">
    <location>
        <begin position="427"/>
        <end position="438"/>
    </location>
</feature>
<protein>
    <recommendedName>
        <fullName evidence="10">B-related factor 1</fullName>
    </recommendedName>
</protein>
<evidence type="ECO:0000259" key="12">
    <source>
        <dbReference type="SMART" id="SM00385"/>
    </source>
</evidence>
<keyword evidence="7" id="KW-0010">Activator</keyword>
<dbReference type="InterPro" id="IPR000812">
    <property type="entry name" value="TFIIB"/>
</dbReference>
<keyword evidence="6" id="KW-0805">Transcription regulation</keyword>
<gene>
    <name evidence="13" type="ORF">FRX48_00563</name>
</gene>
<name>A0A5M8Q3R0_9LECA</name>
<proteinExistence type="inferred from homology"/>
<dbReference type="OrthoDB" id="511529at2759"/>
<evidence type="ECO:0000256" key="10">
    <source>
        <dbReference type="ARBA" id="ARBA00031009"/>
    </source>
</evidence>
<evidence type="ECO:0000256" key="6">
    <source>
        <dbReference type="ARBA" id="ARBA00023015"/>
    </source>
</evidence>
<dbReference type="InterPro" id="IPR013763">
    <property type="entry name" value="Cyclin-like_dom"/>
</dbReference>
<dbReference type="InterPro" id="IPR011665">
    <property type="entry name" value="BRF1_TBP-bd_dom"/>
</dbReference>
<feature type="region of interest" description="Disordered" evidence="11">
    <location>
        <begin position="421"/>
        <end position="576"/>
    </location>
</feature>
<evidence type="ECO:0000256" key="8">
    <source>
        <dbReference type="ARBA" id="ARBA00023163"/>
    </source>
</evidence>
<evidence type="ECO:0000256" key="2">
    <source>
        <dbReference type="ARBA" id="ARBA00010857"/>
    </source>
</evidence>
<dbReference type="SUPFAM" id="SSF57783">
    <property type="entry name" value="Zinc beta-ribbon"/>
    <property type="match status" value="1"/>
</dbReference>
<dbReference type="InterPro" id="IPR013150">
    <property type="entry name" value="TFIIB_cyclin"/>
</dbReference>
<feature type="region of interest" description="Disordered" evidence="11">
    <location>
        <begin position="338"/>
        <end position="408"/>
    </location>
</feature>
<feature type="region of interest" description="Disordered" evidence="11">
    <location>
        <begin position="634"/>
        <end position="660"/>
    </location>
</feature>
<keyword evidence="4" id="KW-0863">Zinc-finger</keyword>
<evidence type="ECO:0000256" key="9">
    <source>
        <dbReference type="ARBA" id="ARBA00023242"/>
    </source>
</evidence>
<evidence type="ECO:0000256" key="11">
    <source>
        <dbReference type="SAM" id="MobiDB-lite"/>
    </source>
</evidence>
<evidence type="ECO:0000313" key="14">
    <source>
        <dbReference type="Proteomes" id="UP000324767"/>
    </source>
</evidence>
<comment type="similarity">
    <text evidence="2">Belongs to the TFIIB family.</text>
</comment>
<dbReference type="Gene3D" id="1.10.472.170">
    <property type="match status" value="1"/>
</dbReference>
<keyword evidence="8" id="KW-0804">Transcription</keyword>
<feature type="compositionally biased region" description="Polar residues" evidence="11">
    <location>
        <begin position="492"/>
        <end position="501"/>
    </location>
</feature>
<evidence type="ECO:0000256" key="4">
    <source>
        <dbReference type="ARBA" id="ARBA00022771"/>
    </source>
</evidence>
<dbReference type="AlphaFoldDB" id="A0A5M8Q3R0"/>
<evidence type="ECO:0000256" key="1">
    <source>
        <dbReference type="ARBA" id="ARBA00004123"/>
    </source>
</evidence>
<dbReference type="GO" id="GO:0097550">
    <property type="term" value="C:transcription preinitiation complex"/>
    <property type="evidence" value="ECO:0007669"/>
    <property type="project" value="TreeGrafter"/>
</dbReference>
<feature type="region of interest" description="Disordered" evidence="11">
    <location>
        <begin position="683"/>
        <end position="703"/>
    </location>
</feature>
<dbReference type="GO" id="GO:0005634">
    <property type="term" value="C:nucleus"/>
    <property type="evidence" value="ECO:0007669"/>
    <property type="project" value="UniProtKB-SubCell"/>
</dbReference>
<feature type="domain" description="Cyclin-like" evidence="12">
    <location>
        <begin position="131"/>
        <end position="213"/>
    </location>
</feature>
<dbReference type="PANTHER" id="PTHR11618:SF4">
    <property type="entry name" value="TRANSCRIPTION FACTOR IIIB 90 KDA SUBUNIT"/>
    <property type="match status" value="1"/>
</dbReference>
<dbReference type="Gene3D" id="1.10.472.10">
    <property type="entry name" value="Cyclin-like"/>
    <property type="match status" value="1"/>
</dbReference>
<dbReference type="GO" id="GO:0000995">
    <property type="term" value="F:RNA polymerase III general transcription initiation factor activity"/>
    <property type="evidence" value="ECO:0007669"/>
    <property type="project" value="TreeGrafter"/>
</dbReference>
<evidence type="ECO:0000256" key="3">
    <source>
        <dbReference type="ARBA" id="ARBA00022723"/>
    </source>
</evidence>
<dbReference type="GO" id="GO:0070897">
    <property type="term" value="P:transcription preinitiation complex assembly"/>
    <property type="evidence" value="ECO:0007669"/>
    <property type="project" value="InterPro"/>
</dbReference>
<sequence length="703" mass="77754">MSKVAPKAPQRPPRLDSLKNPQPRPPPQAAKAPIRKVQQRLSPKTCPNRDCKEKDVVEEDGLYICRGCGTVVSESNIVSEVTFGETSSGAAVVQGSYVGADQSHARNSMGGNLKRAGGLDSREITDANGKRYINQLSAALHLPDAIRDSAFMIFKLAIANNFIQGRRTKNVAAVCLYITCRRQDMNQTMLMDFSDVLMVNVFKLGQTYKALLDELRLGDNLFLVNAINPEDLIYRFAQRLEFGSLTMRVANEASKIVQRMNRDWMTTGRRPAGICGAALILAARMNNFRRTVREVVYVVKVTEITLHKRLDEFKYTESSALTVEQFRSIDLERACDPPAFYEQRDGSRKRRKQKTVNLEDEEPSGHETQGAPSAGPANANGQMETPTDTQQAQLDAQAMPPPPIPIDPQLLDVAAQRLSEIENSQTSEPSGPGSQGEEPPAKPRRGRPRGKTKKPEPPPASQIIDENNLESDISQLLRDPSTIEHANALHQALQSTKTPPASQIIDGNDLELDISQLLRDPSTTEHANALHQALQPTETTPPPTQTLESTEPATSTAAVPAKRNIPDSEIIPEEEFWDDPEVRDCLLTEAEVEIKERIWVHENAEYLRAQQAKMLKKQLAEENGTARPIIKRKRRRMRMGDLSTYEQDGENGSIASSPAEATLKMMQKRGYSKKINYETLNKLYEPSTSGSTASGSTASGGEG</sequence>
<dbReference type="GO" id="GO:0008270">
    <property type="term" value="F:zinc ion binding"/>
    <property type="evidence" value="ECO:0007669"/>
    <property type="project" value="UniProtKB-KW"/>
</dbReference>
<comment type="subcellular location">
    <subcellularLocation>
        <location evidence="1">Nucleus</location>
    </subcellularLocation>
</comment>
<dbReference type="GO" id="GO:0000126">
    <property type="term" value="C:transcription factor TFIIIB complex"/>
    <property type="evidence" value="ECO:0007669"/>
    <property type="project" value="UniProtKB-ARBA"/>
</dbReference>
<reference evidence="13 14" key="1">
    <citation type="submission" date="2019-09" db="EMBL/GenBank/DDBJ databases">
        <title>The hologenome of the rock-dwelling lichen Lasallia pustulata.</title>
        <authorList>
            <person name="Greshake Tzovaras B."/>
            <person name="Segers F."/>
            <person name="Bicker A."/>
            <person name="Dal Grande F."/>
            <person name="Otte J."/>
            <person name="Hankeln T."/>
            <person name="Schmitt I."/>
            <person name="Ebersberger I."/>
        </authorList>
    </citation>
    <scope>NUCLEOTIDE SEQUENCE [LARGE SCALE GENOMIC DNA]</scope>
    <source>
        <strain evidence="13">A1-1</strain>
    </source>
</reference>
<dbReference type="GO" id="GO:0017025">
    <property type="term" value="F:TBP-class protein binding"/>
    <property type="evidence" value="ECO:0007669"/>
    <property type="project" value="InterPro"/>
</dbReference>
<evidence type="ECO:0000313" key="13">
    <source>
        <dbReference type="EMBL" id="KAA6415845.1"/>
    </source>
</evidence>
<feature type="compositionally biased region" description="Low complexity" evidence="11">
    <location>
        <begin position="370"/>
        <end position="398"/>
    </location>
</feature>
<keyword evidence="3" id="KW-0479">Metal-binding</keyword>
<dbReference type="CDD" id="cd20554">
    <property type="entry name" value="CYCLIN_TFIIIB90_rpt2"/>
    <property type="match status" value="1"/>
</dbReference>
<feature type="compositionally biased region" description="Low complexity" evidence="11">
    <location>
        <begin position="687"/>
        <end position="697"/>
    </location>
</feature>
<dbReference type="GO" id="GO:0001006">
    <property type="term" value="F:RNA polymerase III type 3 promoter sequence-specific DNA binding"/>
    <property type="evidence" value="ECO:0007669"/>
    <property type="project" value="TreeGrafter"/>
</dbReference>
<dbReference type="Gene3D" id="1.20.5.650">
    <property type="entry name" value="Single helix bin"/>
    <property type="match status" value="1"/>
</dbReference>
<dbReference type="EMBL" id="VXIT01000001">
    <property type="protein sequence ID" value="KAA6415845.1"/>
    <property type="molecule type" value="Genomic_DNA"/>
</dbReference>
<feature type="domain" description="Cyclin-like" evidence="12">
    <location>
        <begin position="231"/>
        <end position="315"/>
    </location>
</feature>
<dbReference type="FunFam" id="1.10.472.10:FF:000002">
    <property type="entry name" value="Transcription factor IIIB 90 kDa subunit"/>
    <property type="match status" value="1"/>
</dbReference>